<dbReference type="InterPro" id="IPR007742">
    <property type="entry name" value="NosD_dom"/>
</dbReference>
<reference evidence="3 4" key="1">
    <citation type="submission" date="2023-06" db="EMBL/GenBank/DDBJ databases">
        <title>Roseiconus lacunae JC819 isolated from Gulf of Mannar region, Tamil Nadu.</title>
        <authorList>
            <person name="Pk S."/>
            <person name="Ch S."/>
            <person name="Ch V.R."/>
        </authorList>
    </citation>
    <scope>NUCLEOTIDE SEQUENCE [LARGE SCALE GENOMIC DNA]</scope>
    <source>
        <strain evidence="3 4">JC819</strain>
    </source>
</reference>
<evidence type="ECO:0000313" key="3">
    <source>
        <dbReference type="EMBL" id="MDM4017473.1"/>
    </source>
</evidence>
<sequence length="469" mass="51035">MDRQIKLIGFVSFLLFISCSFYFPGREVVADEVSPESLVGDGKVDDTAAIEKLIKENGGAIRFRRGVYRLTRTIEIDMAKVGWTSLSGDGVAQFRMEGPGPAFRFVGTHRGTANPGTVQPNVWENERTPMVDAIEIIGAHPDASGIEADGTMQLTLTRVVVRKAKDAIRLVSRNRNTTLSECHLYENHGVGVFLDHVNLHQINICNCHISYNAGGGVVAKGSEIRNLQITGCDIEGNMGDSDASPTANVWLDSTDSSVGEVAIVGCTIQHTHDAPGSANVRINGLSNPRDFTDERRTGNITIADNILSDVQTNLDLSHVRGITITGNTLWKGYTANVVAKHCGQVVFNGNLYDRNPRYHYGDGASAKLGVILEHCDDVTIASEHFGGATKQEADLTLRNCDGANITGCTFAAIDRVGIGLESTTFAQVTSCLFTAQNQQATQVRFSGKKDCEYRNNRFRVVEPKQTNER</sequence>
<dbReference type="PROSITE" id="PS51257">
    <property type="entry name" value="PROKAR_LIPOPROTEIN"/>
    <property type="match status" value="1"/>
</dbReference>
<feature type="domain" description="Right handed beta helix" evidence="2">
    <location>
        <begin position="143"/>
        <end position="246"/>
    </location>
</feature>
<dbReference type="RefSeq" id="WP_289164937.1">
    <property type="nucleotide sequence ID" value="NZ_JASZZN010000014.1"/>
</dbReference>
<evidence type="ECO:0000259" key="1">
    <source>
        <dbReference type="Pfam" id="PF05048"/>
    </source>
</evidence>
<proteinExistence type="predicted"/>
<accession>A0ABT7PLU6</accession>
<dbReference type="InterPro" id="IPR006626">
    <property type="entry name" value="PbH1"/>
</dbReference>
<dbReference type="SUPFAM" id="SSF51126">
    <property type="entry name" value="Pectin lyase-like"/>
    <property type="match status" value="1"/>
</dbReference>
<name>A0ABT7PLU6_9BACT</name>
<dbReference type="SMART" id="SM00710">
    <property type="entry name" value="PbH1"/>
    <property type="match status" value="8"/>
</dbReference>
<dbReference type="InterPro" id="IPR039448">
    <property type="entry name" value="Beta_helix"/>
</dbReference>
<keyword evidence="4" id="KW-1185">Reference proteome</keyword>
<dbReference type="Pfam" id="PF05048">
    <property type="entry name" value="NosD"/>
    <property type="match status" value="1"/>
</dbReference>
<dbReference type="InterPro" id="IPR011050">
    <property type="entry name" value="Pectin_lyase_fold/virulence"/>
</dbReference>
<evidence type="ECO:0000313" key="4">
    <source>
        <dbReference type="Proteomes" id="UP001239462"/>
    </source>
</evidence>
<organism evidence="3 4">
    <name type="scientific">Roseiconus lacunae</name>
    <dbReference type="NCBI Taxonomy" id="2605694"/>
    <lineage>
        <taxon>Bacteria</taxon>
        <taxon>Pseudomonadati</taxon>
        <taxon>Planctomycetota</taxon>
        <taxon>Planctomycetia</taxon>
        <taxon>Pirellulales</taxon>
        <taxon>Pirellulaceae</taxon>
        <taxon>Roseiconus</taxon>
    </lineage>
</organism>
<dbReference type="Proteomes" id="UP001239462">
    <property type="component" value="Unassembled WGS sequence"/>
</dbReference>
<dbReference type="Pfam" id="PF13229">
    <property type="entry name" value="Beta_helix"/>
    <property type="match status" value="1"/>
</dbReference>
<gene>
    <name evidence="3" type="ORF">QTN89_18635</name>
</gene>
<dbReference type="EMBL" id="JASZZN010000014">
    <property type="protein sequence ID" value="MDM4017473.1"/>
    <property type="molecule type" value="Genomic_DNA"/>
</dbReference>
<feature type="domain" description="Periplasmic copper-binding protein NosD beta helix" evidence="1">
    <location>
        <begin position="265"/>
        <end position="439"/>
    </location>
</feature>
<dbReference type="Gene3D" id="2.160.20.10">
    <property type="entry name" value="Single-stranded right-handed beta-helix, Pectin lyase-like"/>
    <property type="match status" value="1"/>
</dbReference>
<dbReference type="InterPro" id="IPR012334">
    <property type="entry name" value="Pectin_lyas_fold"/>
</dbReference>
<evidence type="ECO:0000259" key="2">
    <source>
        <dbReference type="Pfam" id="PF13229"/>
    </source>
</evidence>
<comment type="caution">
    <text evidence="3">The sequence shown here is derived from an EMBL/GenBank/DDBJ whole genome shotgun (WGS) entry which is preliminary data.</text>
</comment>
<protein>
    <submittedName>
        <fullName evidence="3">Right-handed parallel beta-helix repeat-containing protein</fullName>
    </submittedName>
</protein>